<evidence type="ECO:0000256" key="1">
    <source>
        <dbReference type="ARBA" id="ARBA00023015"/>
    </source>
</evidence>
<dbReference type="SUPFAM" id="SSF46785">
    <property type="entry name" value="Winged helix' DNA-binding domain"/>
    <property type="match status" value="1"/>
</dbReference>
<dbReference type="InterPro" id="IPR036388">
    <property type="entry name" value="WH-like_DNA-bd_sf"/>
</dbReference>
<dbReference type="SUPFAM" id="SSF48008">
    <property type="entry name" value="GntR ligand-binding domain-like"/>
    <property type="match status" value="1"/>
</dbReference>
<dbReference type="PRINTS" id="PR00035">
    <property type="entry name" value="HTHGNTR"/>
</dbReference>
<gene>
    <name evidence="5" type="ORF">SAMN04487992_101281</name>
</gene>
<evidence type="ECO:0000313" key="6">
    <source>
        <dbReference type="Proteomes" id="UP000182114"/>
    </source>
</evidence>
<keyword evidence="6" id="KW-1185">Reference proteome</keyword>
<evidence type="ECO:0000256" key="3">
    <source>
        <dbReference type="ARBA" id="ARBA00023163"/>
    </source>
</evidence>
<evidence type="ECO:0000256" key="2">
    <source>
        <dbReference type="ARBA" id="ARBA00023125"/>
    </source>
</evidence>
<dbReference type="InterPro" id="IPR008920">
    <property type="entry name" value="TF_FadR/GntR_C"/>
</dbReference>
<dbReference type="Gene3D" id="1.10.10.10">
    <property type="entry name" value="Winged helix-like DNA-binding domain superfamily/Winged helix DNA-binding domain"/>
    <property type="match status" value="1"/>
</dbReference>
<dbReference type="InterPro" id="IPR000524">
    <property type="entry name" value="Tscrpt_reg_HTH_GntR"/>
</dbReference>
<proteinExistence type="predicted"/>
<dbReference type="Gene3D" id="1.20.120.530">
    <property type="entry name" value="GntR ligand-binding domain-like"/>
    <property type="match status" value="1"/>
</dbReference>
<dbReference type="PROSITE" id="PS50949">
    <property type="entry name" value="HTH_GNTR"/>
    <property type="match status" value="1"/>
</dbReference>
<dbReference type="PANTHER" id="PTHR43537:SF5">
    <property type="entry name" value="UXU OPERON TRANSCRIPTIONAL REGULATOR"/>
    <property type="match status" value="1"/>
</dbReference>
<accession>A0A1G7D1H1</accession>
<dbReference type="Pfam" id="PF00392">
    <property type="entry name" value="GntR"/>
    <property type="match status" value="1"/>
</dbReference>
<organism evidence="5 6">
    <name type="scientific">Cellulophaga baltica</name>
    <dbReference type="NCBI Taxonomy" id="76594"/>
    <lineage>
        <taxon>Bacteria</taxon>
        <taxon>Pseudomonadati</taxon>
        <taxon>Bacteroidota</taxon>
        <taxon>Flavobacteriia</taxon>
        <taxon>Flavobacteriales</taxon>
        <taxon>Flavobacteriaceae</taxon>
        <taxon>Cellulophaga</taxon>
    </lineage>
</organism>
<dbReference type="GO" id="GO:0003700">
    <property type="term" value="F:DNA-binding transcription factor activity"/>
    <property type="evidence" value="ECO:0007669"/>
    <property type="project" value="InterPro"/>
</dbReference>
<reference evidence="6" key="1">
    <citation type="submission" date="2016-10" db="EMBL/GenBank/DDBJ databases">
        <authorList>
            <person name="Varghese N."/>
            <person name="Submissions S."/>
        </authorList>
    </citation>
    <scope>NUCLEOTIDE SEQUENCE [LARGE SCALE GENOMIC DNA]</scope>
    <source>
        <strain evidence="6">DSM 24729</strain>
    </source>
</reference>
<dbReference type="InterPro" id="IPR011711">
    <property type="entry name" value="GntR_C"/>
</dbReference>
<keyword evidence="1" id="KW-0805">Transcription regulation</keyword>
<dbReference type="CDD" id="cd07377">
    <property type="entry name" value="WHTH_GntR"/>
    <property type="match status" value="1"/>
</dbReference>
<dbReference type="PANTHER" id="PTHR43537">
    <property type="entry name" value="TRANSCRIPTIONAL REGULATOR, GNTR FAMILY"/>
    <property type="match status" value="1"/>
</dbReference>
<dbReference type="GO" id="GO:0003677">
    <property type="term" value="F:DNA binding"/>
    <property type="evidence" value="ECO:0007669"/>
    <property type="project" value="UniProtKB-KW"/>
</dbReference>
<dbReference type="InterPro" id="IPR036390">
    <property type="entry name" value="WH_DNA-bd_sf"/>
</dbReference>
<evidence type="ECO:0000313" key="5">
    <source>
        <dbReference type="EMBL" id="SDE45333.1"/>
    </source>
</evidence>
<keyword evidence="3" id="KW-0804">Transcription</keyword>
<dbReference type="RefSeq" id="WP_074537157.1">
    <property type="nucleotide sequence ID" value="NZ_FNBD01000001.1"/>
</dbReference>
<evidence type="ECO:0000259" key="4">
    <source>
        <dbReference type="PROSITE" id="PS50949"/>
    </source>
</evidence>
<dbReference type="AlphaFoldDB" id="A0A1G7D1H1"/>
<feature type="domain" description="HTH gntR-type" evidence="4">
    <location>
        <begin position="12"/>
        <end position="80"/>
    </location>
</feature>
<sequence>MKSNRIRVNDSINDQNAIISKIKEYILYKNLEPGDKLPSERELSEKFKVSRRNVREAIAKLEHYELLKSIPKTGTFIANIGQVALKGIMEGIVGLEQQDFKTLVETRLMLEAQTSFLAAQRRTEEDLVNIEAALHLYKVKMINREDALEEDLLFHLAIAKACGNSTLNALMLQITPKIISVFEKLRVCDEDGFMREVNQHEVIFNAIKDQDSQLAVSAMEEHFKMLKDFCNEIK</sequence>
<dbReference type="Proteomes" id="UP000182114">
    <property type="component" value="Unassembled WGS sequence"/>
</dbReference>
<protein>
    <submittedName>
        <fullName evidence="5">Transcriptional regulator, GntR family</fullName>
    </submittedName>
</protein>
<dbReference type="SMART" id="SM00895">
    <property type="entry name" value="FCD"/>
    <property type="match status" value="1"/>
</dbReference>
<name>A0A1G7D1H1_9FLAO</name>
<dbReference type="EMBL" id="FNBD01000001">
    <property type="protein sequence ID" value="SDE45333.1"/>
    <property type="molecule type" value="Genomic_DNA"/>
</dbReference>
<keyword evidence="2" id="KW-0238">DNA-binding</keyword>
<dbReference type="Pfam" id="PF07729">
    <property type="entry name" value="FCD"/>
    <property type="match status" value="1"/>
</dbReference>
<dbReference type="SMART" id="SM00345">
    <property type="entry name" value="HTH_GNTR"/>
    <property type="match status" value="1"/>
</dbReference>
<dbReference type="eggNOG" id="COG2186">
    <property type="taxonomic scope" value="Bacteria"/>
</dbReference>